<dbReference type="PROSITE" id="PS51918">
    <property type="entry name" value="RADICAL_SAM"/>
    <property type="match status" value="1"/>
</dbReference>
<evidence type="ECO:0000259" key="5">
    <source>
        <dbReference type="PROSITE" id="PS51918"/>
    </source>
</evidence>
<dbReference type="GO" id="GO:0051536">
    <property type="term" value="F:iron-sulfur cluster binding"/>
    <property type="evidence" value="ECO:0007669"/>
    <property type="project" value="UniProtKB-KW"/>
</dbReference>
<reference evidence="6 7" key="1">
    <citation type="journal article" date="2009" name="Stand. Genomic Sci.">
        <title>Complete genome sequence of Desulfotomaculum acetoxidans type strain (5575).</title>
        <authorList>
            <person name="Spring S."/>
            <person name="Lapidus A."/>
            <person name="Schroder M."/>
            <person name="Gleim D."/>
            <person name="Sims D."/>
            <person name="Meincke L."/>
            <person name="Glavina Del Rio T."/>
            <person name="Tice H."/>
            <person name="Copeland A."/>
            <person name="Cheng J.F."/>
            <person name="Lucas S."/>
            <person name="Chen F."/>
            <person name="Nolan M."/>
            <person name="Bruce D."/>
            <person name="Goodwin L."/>
            <person name="Pitluck S."/>
            <person name="Ivanova N."/>
            <person name="Mavromatis K."/>
            <person name="Mikhailova N."/>
            <person name="Pati A."/>
            <person name="Chen A."/>
            <person name="Palaniappan K."/>
            <person name="Land M."/>
            <person name="Hauser L."/>
            <person name="Chang Y.J."/>
            <person name="Jeffries C.D."/>
            <person name="Chain P."/>
            <person name="Saunders E."/>
            <person name="Brettin T."/>
            <person name="Detter J.C."/>
            <person name="Goker M."/>
            <person name="Bristow J."/>
            <person name="Eisen J.A."/>
            <person name="Markowitz V."/>
            <person name="Hugenholtz P."/>
            <person name="Kyrpides N.C."/>
            <person name="Klenk H.P."/>
            <person name="Han C."/>
        </authorList>
    </citation>
    <scope>NUCLEOTIDE SEQUENCE [LARGE SCALE GENOMIC DNA]</scope>
    <source>
        <strain evidence="7">ATCC 49208 / DSM 771 / VKM B-1644</strain>
    </source>
</reference>
<keyword evidence="3" id="KW-0408">Iron</keyword>
<organism evidence="6 7">
    <name type="scientific">Desulfofarcimen acetoxidans (strain ATCC 49208 / DSM 771 / KCTC 5769 / VKM B-1644 / 5575)</name>
    <name type="common">Desulfotomaculum acetoxidans</name>
    <dbReference type="NCBI Taxonomy" id="485916"/>
    <lineage>
        <taxon>Bacteria</taxon>
        <taxon>Bacillati</taxon>
        <taxon>Bacillota</taxon>
        <taxon>Clostridia</taxon>
        <taxon>Eubacteriales</taxon>
        <taxon>Peptococcaceae</taxon>
        <taxon>Desulfofarcimen</taxon>
    </lineage>
</organism>
<dbReference type="InterPro" id="IPR023885">
    <property type="entry name" value="4Fe4S-binding_SPASM_dom"/>
</dbReference>
<dbReference type="Pfam" id="PF04055">
    <property type="entry name" value="Radical_SAM"/>
    <property type="match status" value="1"/>
</dbReference>
<dbReference type="SFLD" id="SFLDG01067">
    <property type="entry name" value="SPASM/twitch_domain_containing"/>
    <property type="match status" value="1"/>
</dbReference>
<dbReference type="SFLD" id="SFLDS00029">
    <property type="entry name" value="Radical_SAM"/>
    <property type="match status" value="1"/>
</dbReference>
<dbReference type="PANTHER" id="PTHR11228:SF34">
    <property type="entry name" value="TUNGSTEN-CONTAINING ALDEHYDE FERREDOXIN OXIDOREDUCTASE COFACTOR MODIFYING PROTEIN"/>
    <property type="match status" value="1"/>
</dbReference>
<evidence type="ECO:0000256" key="3">
    <source>
        <dbReference type="ARBA" id="ARBA00023004"/>
    </source>
</evidence>
<dbReference type="STRING" id="485916.Dtox_1443"/>
<dbReference type="SUPFAM" id="SSF102114">
    <property type="entry name" value="Radical SAM enzymes"/>
    <property type="match status" value="1"/>
</dbReference>
<accession>C8VVJ7</accession>
<keyword evidence="1" id="KW-0949">S-adenosyl-L-methionine</keyword>
<dbReference type="NCBIfam" id="TIGR04085">
    <property type="entry name" value="rSAM_more_4Fe4S"/>
    <property type="match status" value="1"/>
</dbReference>
<dbReference type="AlphaFoldDB" id="C8VVJ7"/>
<dbReference type="GO" id="GO:0046872">
    <property type="term" value="F:metal ion binding"/>
    <property type="evidence" value="ECO:0007669"/>
    <property type="project" value="UniProtKB-KW"/>
</dbReference>
<dbReference type="CDD" id="cd01335">
    <property type="entry name" value="Radical_SAM"/>
    <property type="match status" value="1"/>
</dbReference>
<dbReference type="EMBL" id="CP001720">
    <property type="protein sequence ID" value="ACV62312.1"/>
    <property type="molecule type" value="Genomic_DNA"/>
</dbReference>
<gene>
    <name evidence="6" type="ordered locus">Dtox_1443</name>
</gene>
<dbReference type="Proteomes" id="UP000002217">
    <property type="component" value="Chromosome"/>
</dbReference>
<dbReference type="GO" id="GO:0003824">
    <property type="term" value="F:catalytic activity"/>
    <property type="evidence" value="ECO:0007669"/>
    <property type="project" value="InterPro"/>
</dbReference>
<name>C8VVJ7_DESAS</name>
<evidence type="ECO:0000256" key="2">
    <source>
        <dbReference type="ARBA" id="ARBA00022723"/>
    </source>
</evidence>
<dbReference type="KEGG" id="dae:Dtox_1443"/>
<proteinExistence type="predicted"/>
<dbReference type="SFLD" id="SFLDG01386">
    <property type="entry name" value="main_SPASM_domain-containing"/>
    <property type="match status" value="1"/>
</dbReference>
<keyword evidence="7" id="KW-1185">Reference proteome</keyword>
<dbReference type="PANTHER" id="PTHR11228">
    <property type="entry name" value="RADICAL SAM DOMAIN PROTEIN"/>
    <property type="match status" value="1"/>
</dbReference>
<dbReference type="InterPro" id="IPR050377">
    <property type="entry name" value="Radical_SAM_PqqE_MftC-like"/>
</dbReference>
<keyword evidence="2" id="KW-0479">Metal-binding</keyword>
<dbReference type="Gene3D" id="3.20.20.70">
    <property type="entry name" value="Aldolase class I"/>
    <property type="match status" value="1"/>
</dbReference>
<evidence type="ECO:0000313" key="7">
    <source>
        <dbReference type="Proteomes" id="UP000002217"/>
    </source>
</evidence>
<keyword evidence="4" id="KW-0411">Iron-sulfur</keyword>
<dbReference type="InterPro" id="IPR007197">
    <property type="entry name" value="rSAM"/>
</dbReference>
<protein>
    <submittedName>
        <fullName evidence="6">Radical SAM domain protein</fullName>
    </submittedName>
</protein>
<evidence type="ECO:0000256" key="1">
    <source>
        <dbReference type="ARBA" id="ARBA00022691"/>
    </source>
</evidence>
<dbReference type="HOGENOM" id="CLU_009273_4_4_9"/>
<sequence length="440" mass="50339">MTMDEREMQLDITKQYNMPNNLSRKYLPDGILIISVDTANWVLLHNHEQEKIFDLLIAYSIEDVLNQLESSDLSLDDLLYVLTELEAKQFESDKQKEQGLKSLNLYMTNKCNLCCRHCYMFAGTPLENELQSNEILVLLKEFQRYGGCNLILSGGEITNREDLREIVSAANELHLKTTLLTNGTDWPDDLVEYISDKVAEVQVSIDGYDEESNSKIRGIGQFQRALDTVKRLFDKGVRVTVAVTPMYPIDKVKYINFGKLLMDTFCSENFNIKFSYELMGGRDYSSTHIDNEAYRKTVEDIVEFIYPGNKLEKFALNHKNKMLFSNCGYGALTVAADGGVFFCNRVSDLKCYGNIRDMTFEKIAQLADKICVLSDVDNLMPCKDCNLKYICGGGCRIAYVPSILQADPYSELVFQREGCSESDRIKLYNKMIAANHLFYW</sequence>
<dbReference type="InterPro" id="IPR013785">
    <property type="entry name" value="Aldolase_TIM"/>
</dbReference>
<evidence type="ECO:0000313" key="6">
    <source>
        <dbReference type="EMBL" id="ACV62312.1"/>
    </source>
</evidence>
<dbReference type="eggNOG" id="COG0535">
    <property type="taxonomic scope" value="Bacteria"/>
</dbReference>
<dbReference type="InterPro" id="IPR058240">
    <property type="entry name" value="rSAM_sf"/>
</dbReference>
<feature type="domain" description="Radical SAM core" evidence="5">
    <location>
        <begin position="97"/>
        <end position="307"/>
    </location>
</feature>
<evidence type="ECO:0000256" key="4">
    <source>
        <dbReference type="ARBA" id="ARBA00023014"/>
    </source>
</evidence>